<comment type="caution">
    <text evidence="2">The sequence shown here is derived from an EMBL/GenBank/DDBJ whole genome shotgun (WGS) entry which is preliminary data.</text>
</comment>
<dbReference type="GO" id="GO:0005524">
    <property type="term" value="F:ATP binding"/>
    <property type="evidence" value="ECO:0007669"/>
    <property type="project" value="UniProtKB-KW"/>
</dbReference>
<dbReference type="InterPro" id="IPR027417">
    <property type="entry name" value="P-loop_NTPase"/>
</dbReference>
<dbReference type="SUPFAM" id="SSF52540">
    <property type="entry name" value="P-loop containing nucleoside triphosphate hydrolases"/>
    <property type="match status" value="1"/>
</dbReference>
<dbReference type="InterPro" id="IPR000523">
    <property type="entry name" value="Mg_chelatse_chII-like_cat_dom"/>
</dbReference>
<evidence type="ECO:0000313" key="3">
    <source>
        <dbReference type="Proteomes" id="UP001596298"/>
    </source>
</evidence>
<dbReference type="InterPro" id="IPR045006">
    <property type="entry name" value="CHLI-like"/>
</dbReference>
<feature type="domain" description="AAA+ ATPase" evidence="1">
    <location>
        <begin position="39"/>
        <end position="172"/>
    </location>
</feature>
<sequence length="179" mass="18476">MPEPPQVPARPASAVVVPDLADIVGQEEARYGLEVAAAGGHHLAMVGPPGAGKTMIAERLPGLLPPLTREQALEVTAIHSVLGALPDQVPIEQPPFVAPHHGASMPAVVGGGSGRIRPGAVSRAHRGVMFLDDAVIGVTFVVDVWFGAAVPHCASRCCSRSIRCRLGMEDPAARSVLGT</sequence>
<accession>A0ABW2AHM0</accession>
<gene>
    <name evidence="2" type="ORF">ACFQDH_13755</name>
</gene>
<name>A0ABW2AHM0_9MICO</name>
<keyword evidence="2" id="KW-0067">ATP-binding</keyword>
<dbReference type="RefSeq" id="WP_382402214.1">
    <property type="nucleotide sequence ID" value="NZ_JBHSWH010000001.1"/>
</dbReference>
<dbReference type="Proteomes" id="UP001596298">
    <property type="component" value="Unassembled WGS sequence"/>
</dbReference>
<organism evidence="2 3">
    <name type="scientific">Flexivirga alba</name>
    <dbReference type="NCBI Taxonomy" id="702742"/>
    <lineage>
        <taxon>Bacteria</taxon>
        <taxon>Bacillati</taxon>
        <taxon>Actinomycetota</taxon>
        <taxon>Actinomycetes</taxon>
        <taxon>Micrococcales</taxon>
        <taxon>Dermacoccaceae</taxon>
        <taxon>Flexivirga</taxon>
    </lineage>
</organism>
<dbReference type="Gene3D" id="3.40.50.300">
    <property type="entry name" value="P-loop containing nucleotide triphosphate hydrolases"/>
    <property type="match status" value="1"/>
</dbReference>
<dbReference type="PANTHER" id="PTHR32039">
    <property type="entry name" value="MAGNESIUM-CHELATASE SUBUNIT CHLI"/>
    <property type="match status" value="1"/>
</dbReference>
<evidence type="ECO:0000313" key="2">
    <source>
        <dbReference type="EMBL" id="MFC6706295.1"/>
    </source>
</evidence>
<dbReference type="PANTHER" id="PTHR32039:SF7">
    <property type="entry name" value="COMPETENCE PROTEIN COMM"/>
    <property type="match status" value="1"/>
</dbReference>
<dbReference type="EMBL" id="JBHSWH010000001">
    <property type="protein sequence ID" value="MFC6706295.1"/>
    <property type="molecule type" value="Genomic_DNA"/>
</dbReference>
<dbReference type="InterPro" id="IPR003593">
    <property type="entry name" value="AAA+_ATPase"/>
</dbReference>
<proteinExistence type="predicted"/>
<keyword evidence="3" id="KW-1185">Reference proteome</keyword>
<dbReference type="Pfam" id="PF01078">
    <property type="entry name" value="Mg_chelatase"/>
    <property type="match status" value="1"/>
</dbReference>
<protein>
    <submittedName>
        <fullName evidence="2">ATP-binding protein</fullName>
    </submittedName>
</protein>
<dbReference type="SMART" id="SM00382">
    <property type="entry name" value="AAA"/>
    <property type="match status" value="1"/>
</dbReference>
<reference evidence="3" key="1">
    <citation type="journal article" date="2019" name="Int. J. Syst. Evol. Microbiol.">
        <title>The Global Catalogue of Microorganisms (GCM) 10K type strain sequencing project: providing services to taxonomists for standard genome sequencing and annotation.</title>
        <authorList>
            <consortium name="The Broad Institute Genomics Platform"/>
            <consortium name="The Broad Institute Genome Sequencing Center for Infectious Disease"/>
            <person name="Wu L."/>
            <person name="Ma J."/>
        </authorList>
    </citation>
    <scope>NUCLEOTIDE SEQUENCE [LARGE SCALE GENOMIC DNA]</scope>
    <source>
        <strain evidence="3">CCUG 58127</strain>
    </source>
</reference>
<evidence type="ECO:0000259" key="1">
    <source>
        <dbReference type="SMART" id="SM00382"/>
    </source>
</evidence>
<keyword evidence="2" id="KW-0547">Nucleotide-binding</keyword>